<dbReference type="Gene3D" id="3.40.50.1820">
    <property type="entry name" value="alpha/beta hydrolase"/>
    <property type="match status" value="1"/>
</dbReference>
<keyword evidence="2" id="KW-0442">Lipid degradation</keyword>
<dbReference type="EMBL" id="JBIMSN010000090">
    <property type="protein sequence ID" value="MFH5230780.1"/>
    <property type="molecule type" value="Genomic_DNA"/>
</dbReference>
<dbReference type="Proteomes" id="UP001609219">
    <property type="component" value="Unassembled WGS sequence"/>
</dbReference>
<accession>A0ABW7KKR6</accession>
<sequence length="382" mass="40996">MSSVEQQQPGIGMYRVYDLVGGAAPSLTSVPVGLYEATGPYPTACQDYWATITGVTDLVKPAAGDRKYAITAWYPTTATSGRRARYLTETSNDTAMATANAAVYSGLSSTLIPPMAAKLVNSYLNAPIRTDLGQMPVLIFSPGRVVAREMGSALCEEMASHGYIVLALGHTYEAPSVEFPSSLEGNITYTNTTTEYNNMMRQRIADARHLLANLSTLLGNGIYQQMDLANIGAFGHSYGGYLAGELAYVEPTLIKAAMNHDGSPGRTGNDNFAATNGFAAPYFFLSTDDNSRSDPHWAPMKALLTGDVYDVKANGTRHYSFMDTCTLVPAGSKALYCGSVTPVRGIEIGRAYTLAFFNHYLKGTTETLLAGASGSFPEIQFF</sequence>
<protein>
    <submittedName>
        <fullName evidence="5">Alpha/beta hydrolase family protein</fullName>
    </submittedName>
</protein>
<organism evidence="5 6">
    <name type="scientific">Antrihabitans spumae</name>
    <dbReference type="NCBI Taxonomy" id="3373370"/>
    <lineage>
        <taxon>Bacteria</taxon>
        <taxon>Bacillati</taxon>
        <taxon>Actinomycetota</taxon>
        <taxon>Actinomycetes</taxon>
        <taxon>Mycobacteriales</taxon>
        <taxon>Nocardiaceae</taxon>
        <taxon>Antrihabitans</taxon>
    </lineage>
</organism>
<evidence type="ECO:0000313" key="5">
    <source>
        <dbReference type="EMBL" id="MFH5243043.1"/>
    </source>
</evidence>
<comment type="caution">
    <text evidence="5">The sequence shown here is derived from an EMBL/GenBank/DDBJ whole genome shotgun (WGS) entry which is preliminary data.</text>
</comment>
<reference evidence="6 7" key="1">
    <citation type="submission" date="2024-10" db="EMBL/GenBank/DDBJ databases">
        <authorList>
            <person name="Riesco R."/>
        </authorList>
    </citation>
    <scope>NUCLEOTIDE SEQUENCE [LARGE SCALE GENOMIC DNA]</scope>
    <source>
        <strain evidence="5 6">NCIMB 15448</strain>
        <strain evidence="4 7">NCIMB 15450</strain>
    </source>
</reference>
<proteinExistence type="predicted"/>
<gene>
    <name evidence="5" type="ORF">ACHIPV_14290</name>
    <name evidence="4" type="ORF">ACHIRB_19745</name>
</gene>
<dbReference type="InterPro" id="IPR029058">
    <property type="entry name" value="AB_hydrolase_fold"/>
</dbReference>
<dbReference type="Proteomes" id="UP001609176">
    <property type="component" value="Unassembled WGS sequence"/>
</dbReference>
<keyword evidence="3" id="KW-0443">Lipid metabolism</keyword>
<keyword evidence="1 5" id="KW-0378">Hydrolase</keyword>
<dbReference type="SUPFAM" id="SSF53474">
    <property type="entry name" value="alpha/beta-Hydrolases"/>
    <property type="match status" value="1"/>
</dbReference>
<name>A0ABW7KKR6_9NOCA</name>
<dbReference type="Pfam" id="PF03403">
    <property type="entry name" value="PAF-AH_p_II"/>
    <property type="match status" value="1"/>
</dbReference>
<dbReference type="GO" id="GO:0016787">
    <property type="term" value="F:hydrolase activity"/>
    <property type="evidence" value="ECO:0007669"/>
    <property type="project" value="UniProtKB-KW"/>
</dbReference>
<evidence type="ECO:0000256" key="2">
    <source>
        <dbReference type="ARBA" id="ARBA00022963"/>
    </source>
</evidence>
<dbReference type="RefSeq" id="WP_395124770.1">
    <property type="nucleotide sequence ID" value="NZ_JBIMSN010000090.1"/>
</dbReference>
<evidence type="ECO:0000313" key="4">
    <source>
        <dbReference type="EMBL" id="MFH5230780.1"/>
    </source>
</evidence>
<dbReference type="PANTHER" id="PTHR10272:SF0">
    <property type="entry name" value="PLATELET-ACTIVATING FACTOR ACETYLHYDROLASE"/>
    <property type="match status" value="1"/>
</dbReference>
<keyword evidence="7" id="KW-1185">Reference proteome</keyword>
<evidence type="ECO:0000256" key="1">
    <source>
        <dbReference type="ARBA" id="ARBA00022801"/>
    </source>
</evidence>
<evidence type="ECO:0000313" key="6">
    <source>
        <dbReference type="Proteomes" id="UP001609176"/>
    </source>
</evidence>
<dbReference type="EMBL" id="JBIMSP010000020">
    <property type="protein sequence ID" value="MFH5243043.1"/>
    <property type="molecule type" value="Genomic_DNA"/>
</dbReference>
<dbReference type="PANTHER" id="PTHR10272">
    <property type="entry name" value="PLATELET-ACTIVATING FACTOR ACETYLHYDROLASE"/>
    <property type="match status" value="1"/>
</dbReference>
<evidence type="ECO:0000256" key="3">
    <source>
        <dbReference type="ARBA" id="ARBA00023098"/>
    </source>
</evidence>
<evidence type="ECO:0000313" key="7">
    <source>
        <dbReference type="Proteomes" id="UP001609219"/>
    </source>
</evidence>